<dbReference type="Gene3D" id="2.120.10.80">
    <property type="entry name" value="Kelch-type beta propeller"/>
    <property type="match status" value="2"/>
</dbReference>
<dbReference type="SUPFAM" id="SSF117281">
    <property type="entry name" value="Kelch motif"/>
    <property type="match status" value="1"/>
</dbReference>
<dbReference type="PANTHER" id="PTHR45632:SF3">
    <property type="entry name" value="KELCH-LIKE PROTEIN 32"/>
    <property type="match status" value="1"/>
</dbReference>
<proteinExistence type="predicted"/>
<evidence type="ECO:0000256" key="2">
    <source>
        <dbReference type="ARBA" id="ARBA00022737"/>
    </source>
</evidence>
<keyword evidence="2" id="KW-0677">Repeat</keyword>
<dbReference type="STRING" id="1073327.SAMN04488108_3711"/>
<organism evidence="3 4">
    <name type="scientific">Algoriphagus zhangzhouensis</name>
    <dbReference type="NCBI Taxonomy" id="1073327"/>
    <lineage>
        <taxon>Bacteria</taxon>
        <taxon>Pseudomonadati</taxon>
        <taxon>Bacteroidota</taxon>
        <taxon>Cytophagia</taxon>
        <taxon>Cytophagales</taxon>
        <taxon>Cyclobacteriaceae</taxon>
        <taxon>Algoriphagus</taxon>
    </lineage>
</organism>
<name>A0A1M7ZJ77_9BACT</name>
<dbReference type="Proteomes" id="UP000184609">
    <property type="component" value="Unassembled WGS sequence"/>
</dbReference>
<evidence type="ECO:0000313" key="3">
    <source>
        <dbReference type="EMBL" id="SHO64872.1"/>
    </source>
</evidence>
<dbReference type="Pfam" id="PF24681">
    <property type="entry name" value="Kelch_KLHDC2_KLHL20_DRC7"/>
    <property type="match status" value="1"/>
</dbReference>
<protein>
    <submittedName>
        <fullName evidence="3">Galactose oxidase, central domain</fullName>
    </submittedName>
</protein>
<keyword evidence="4" id="KW-1185">Reference proteome</keyword>
<gene>
    <name evidence="3" type="ORF">SAMN04488108_3711</name>
</gene>
<evidence type="ECO:0000256" key="1">
    <source>
        <dbReference type="ARBA" id="ARBA00022441"/>
    </source>
</evidence>
<dbReference type="RefSeq" id="WP_073573493.1">
    <property type="nucleotide sequence ID" value="NZ_FRXN01000006.1"/>
</dbReference>
<dbReference type="OrthoDB" id="103335at2"/>
<accession>A0A1M7ZJ77</accession>
<dbReference type="InterPro" id="IPR015915">
    <property type="entry name" value="Kelch-typ_b-propeller"/>
</dbReference>
<dbReference type="AlphaFoldDB" id="A0A1M7ZJ77"/>
<sequence>MKKVNQHLKIWHLLLLLLPLWSCETTDEEDSEGNWVRRSYFEGSNRSDASSFVIGTRKYVVGGYTGDDYVTDLWEYDSDNDYWIKRADFPGVARSNAVAFSVGSKAYYGTGYDGRNRLQDFWEYDPSTDSWTQVADFLGTARHSAIGFALTNYGYIGTGFDGSEQKDFYQYDPSTDTWSTIVSMGGAKRSGAFVFVINDVAYIGGGLNNGSYEFDLWALDGSSLAWTQKTDLDDDDDYTLARTSTAAFTIGSYGYLATGSNGSLIGNVWEYHPSTDEWEEKTAFEGTLRSGASSFSDGERAFVLLGKSSSVRFDDIWEFYPFETYDEED</sequence>
<dbReference type="EMBL" id="FRXN01000006">
    <property type="protein sequence ID" value="SHO64872.1"/>
    <property type="molecule type" value="Genomic_DNA"/>
</dbReference>
<evidence type="ECO:0000313" key="4">
    <source>
        <dbReference type="Proteomes" id="UP000184609"/>
    </source>
</evidence>
<keyword evidence="1" id="KW-0880">Kelch repeat</keyword>
<dbReference type="PANTHER" id="PTHR45632">
    <property type="entry name" value="LD33804P"/>
    <property type="match status" value="1"/>
</dbReference>
<reference evidence="4" key="1">
    <citation type="submission" date="2016-12" db="EMBL/GenBank/DDBJ databases">
        <authorList>
            <person name="Varghese N."/>
            <person name="Submissions S."/>
        </authorList>
    </citation>
    <scope>NUCLEOTIDE SEQUENCE [LARGE SCALE GENOMIC DNA]</scope>
    <source>
        <strain evidence="4">DSM 25035</strain>
    </source>
</reference>